<evidence type="ECO:0000313" key="2">
    <source>
        <dbReference type="EMBL" id="KAL0581949.1"/>
    </source>
</evidence>
<name>A0ABR3G2A8_9AGAR</name>
<gene>
    <name evidence="2" type="ORF">V5O48_000006</name>
</gene>
<proteinExistence type="predicted"/>
<evidence type="ECO:0000256" key="1">
    <source>
        <dbReference type="SAM" id="Coils"/>
    </source>
</evidence>
<dbReference type="EMBL" id="JBAHYK010000001">
    <property type="protein sequence ID" value="KAL0581949.1"/>
    <property type="molecule type" value="Genomic_DNA"/>
</dbReference>
<accession>A0ABR3G2A8</accession>
<organism evidence="2 3">
    <name type="scientific">Marasmius crinis-equi</name>
    <dbReference type="NCBI Taxonomy" id="585013"/>
    <lineage>
        <taxon>Eukaryota</taxon>
        <taxon>Fungi</taxon>
        <taxon>Dikarya</taxon>
        <taxon>Basidiomycota</taxon>
        <taxon>Agaricomycotina</taxon>
        <taxon>Agaricomycetes</taxon>
        <taxon>Agaricomycetidae</taxon>
        <taxon>Agaricales</taxon>
        <taxon>Marasmiineae</taxon>
        <taxon>Marasmiaceae</taxon>
        <taxon>Marasmius</taxon>
    </lineage>
</organism>
<keyword evidence="3" id="KW-1185">Reference proteome</keyword>
<keyword evidence="1" id="KW-0175">Coiled coil</keyword>
<protein>
    <submittedName>
        <fullName evidence="2">Uncharacterized protein</fullName>
    </submittedName>
</protein>
<dbReference type="Proteomes" id="UP001465976">
    <property type="component" value="Unassembled WGS sequence"/>
</dbReference>
<reference evidence="2 3" key="1">
    <citation type="submission" date="2024-02" db="EMBL/GenBank/DDBJ databases">
        <title>A draft genome for the cacao thread blight pathogen Marasmius crinis-equi.</title>
        <authorList>
            <person name="Cohen S.P."/>
            <person name="Baruah I.K."/>
            <person name="Amoako-Attah I."/>
            <person name="Bukari Y."/>
            <person name="Meinhardt L.W."/>
            <person name="Bailey B.A."/>
        </authorList>
    </citation>
    <scope>NUCLEOTIDE SEQUENCE [LARGE SCALE GENOMIC DNA]</scope>
    <source>
        <strain evidence="2 3">GH-76</strain>
    </source>
</reference>
<feature type="coiled-coil region" evidence="1">
    <location>
        <begin position="41"/>
        <end position="75"/>
    </location>
</feature>
<evidence type="ECO:0000313" key="3">
    <source>
        <dbReference type="Proteomes" id="UP001465976"/>
    </source>
</evidence>
<comment type="caution">
    <text evidence="2">The sequence shown here is derived from an EMBL/GenBank/DDBJ whole genome shotgun (WGS) entry which is preliminary data.</text>
</comment>
<sequence>MLRQSCQAASRAARTCTVARPAASSVRYYRRVKGLAGSTSDARDEQLLKKLEAQLAAVKEQMKNEEDDAMSILNKHANDSQIESHNAYFWERSLSDDDRKHLAQFGINSMEALQLAYHEADVAMTTPPFPSLESLEPRLQVAHELHKLIPERIAASRRERNASMLKKFFGGLI</sequence>